<dbReference type="SUPFAM" id="SSF46785">
    <property type="entry name" value="Winged helix' DNA-binding domain"/>
    <property type="match status" value="1"/>
</dbReference>
<dbReference type="KEGG" id="mme:Marme_3656"/>
<evidence type="ECO:0000313" key="6">
    <source>
        <dbReference type="EMBL" id="ADZ92868.1"/>
    </source>
</evidence>
<dbReference type="Gene3D" id="3.30.750.70">
    <property type="entry name" value="4-hydroxybutyrate coenzyme like domains"/>
    <property type="match status" value="1"/>
</dbReference>
<evidence type="ECO:0000256" key="2">
    <source>
        <dbReference type="ARBA" id="ARBA00023015"/>
    </source>
</evidence>
<dbReference type="OrthoDB" id="9814815at2"/>
<sequence length="255" mass="28273">MSLNARQNEILNWVQQCDLLKVEEMVDRFGVSSQTIRKDVNQLAERNLVRRQHGGIAPVSTAENIPFSQRQHLNGLAKEQIAKRVANAIPNGSSIFLGIGTTVEYVAKALQKHQGLQVFTNNITVATILGQCDGIAVRMTAGKLRHQHHDLVGDETLESIRRYYFDYGVVGCGGLSETQGVLDFDPDEATVSRTIIDQSRHVFLVADQHKWCRKAVAVVTPFSRIERLFTDHLSDTSSACLVSNQVSVELCTSSL</sequence>
<dbReference type="HOGENOM" id="CLU_060699_0_0_6"/>
<dbReference type="InterPro" id="IPR036388">
    <property type="entry name" value="WH-like_DNA-bd_sf"/>
</dbReference>
<keyword evidence="3" id="KW-0238">DNA-binding</keyword>
<dbReference type="Gene3D" id="1.10.10.10">
    <property type="entry name" value="Winged helix-like DNA-binding domain superfamily/Winged helix DNA-binding domain"/>
    <property type="match status" value="1"/>
</dbReference>
<dbReference type="eggNOG" id="COG1349">
    <property type="taxonomic scope" value="Bacteria"/>
</dbReference>
<dbReference type="PATRIC" id="fig|717774.3.peg.3767"/>
<accession>F2JVY0</accession>
<dbReference type="Pfam" id="PF08220">
    <property type="entry name" value="HTH_DeoR"/>
    <property type="match status" value="1"/>
</dbReference>
<dbReference type="InterPro" id="IPR050313">
    <property type="entry name" value="Carb_Metab_HTH_regulators"/>
</dbReference>
<organism evidence="6 7">
    <name type="scientific">Marinomonas mediterranea (strain ATCC 700492 / JCM 21426 / NBRC 103028 / MMB-1)</name>
    <dbReference type="NCBI Taxonomy" id="717774"/>
    <lineage>
        <taxon>Bacteria</taxon>
        <taxon>Pseudomonadati</taxon>
        <taxon>Pseudomonadota</taxon>
        <taxon>Gammaproteobacteria</taxon>
        <taxon>Oceanospirillales</taxon>
        <taxon>Oceanospirillaceae</taxon>
        <taxon>Marinomonas</taxon>
    </lineage>
</organism>
<dbReference type="PRINTS" id="PR00037">
    <property type="entry name" value="HTHLACR"/>
</dbReference>
<keyword evidence="4" id="KW-0804">Transcription</keyword>
<evidence type="ECO:0000256" key="1">
    <source>
        <dbReference type="ARBA" id="ARBA00022491"/>
    </source>
</evidence>
<dbReference type="InterPro" id="IPR036390">
    <property type="entry name" value="WH_DNA-bd_sf"/>
</dbReference>
<dbReference type="PANTHER" id="PTHR30363">
    <property type="entry name" value="HTH-TYPE TRANSCRIPTIONAL REGULATOR SRLR-RELATED"/>
    <property type="match status" value="1"/>
</dbReference>
<dbReference type="GO" id="GO:0003677">
    <property type="term" value="F:DNA binding"/>
    <property type="evidence" value="ECO:0007669"/>
    <property type="project" value="UniProtKB-KW"/>
</dbReference>
<dbReference type="PANTHER" id="PTHR30363:SF4">
    <property type="entry name" value="GLYCEROL-3-PHOSPHATE REGULON REPRESSOR"/>
    <property type="match status" value="1"/>
</dbReference>
<gene>
    <name evidence="6" type="ordered locus">Marme_3656</name>
</gene>
<evidence type="ECO:0000256" key="3">
    <source>
        <dbReference type="ARBA" id="ARBA00023125"/>
    </source>
</evidence>
<protein>
    <submittedName>
        <fullName evidence="6">Transcriptional regulator, DeoR family</fullName>
    </submittedName>
</protein>
<dbReference type="GO" id="GO:0003700">
    <property type="term" value="F:DNA-binding transcription factor activity"/>
    <property type="evidence" value="ECO:0007669"/>
    <property type="project" value="InterPro"/>
</dbReference>
<feature type="domain" description="HTH deoR-type" evidence="5">
    <location>
        <begin position="3"/>
        <end position="58"/>
    </location>
</feature>
<evidence type="ECO:0000256" key="4">
    <source>
        <dbReference type="ARBA" id="ARBA00023163"/>
    </source>
</evidence>
<evidence type="ECO:0000259" key="5">
    <source>
        <dbReference type="PROSITE" id="PS51000"/>
    </source>
</evidence>
<dbReference type="SMART" id="SM01134">
    <property type="entry name" value="DeoRC"/>
    <property type="match status" value="1"/>
</dbReference>
<dbReference type="InterPro" id="IPR014036">
    <property type="entry name" value="DeoR-like_C"/>
</dbReference>
<keyword evidence="7" id="KW-1185">Reference proteome</keyword>
<dbReference type="InterPro" id="IPR037171">
    <property type="entry name" value="NagB/RpiA_transferase-like"/>
</dbReference>
<reference evidence="6 7" key="1">
    <citation type="journal article" date="2012" name="Stand. Genomic Sci.">
        <title>Complete genome sequence of the melanogenic marine bacterium Marinomonas mediterranea type strain (MMB-1(T)).</title>
        <authorList>
            <person name="Lucas-Elio P."/>
            <person name="Goodwin L."/>
            <person name="Woyke T."/>
            <person name="Pitluck S."/>
            <person name="Nolan M."/>
            <person name="Kyrpides N.C."/>
            <person name="Detter J.C."/>
            <person name="Copeland A."/>
            <person name="Teshima H."/>
            <person name="Bruce D."/>
            <person name="Detter C."/>
            <person name="Tapia R."/>
            <person name="Han S."/>
            <person name="Land M.L."/>
            <person name="Ivanova N."/>
            <person name="Mikhailova N."/>
            <person name="Johnston A.W."/>
            <person name="Sanchez-Amat A."/>
        </authorList>
    </citation>
    <scope>NUCLEOTIDE SEQUENCE [LARGE SCALE GENOMIC DNA]</scope>
    <source>
        <strain evidence="7">ATCC 700492 / JCM 21426 / NBRC 103028 / MMB-1</strain>
    </source>
</reference>
<dbReference type="PROSITE" id="PS51000">
    <property type="entry name" value="HTH_DEOR_2"/>
    <property type="match status" value="1"/>
</dbReference>
<dbReference type="SUPFAM" id="SSF100950">
    <property type="entry name" value="NagB/RpiA/CoA transferase-like"/>
    <property type="match status" value="1"/>
</dbReference>
<dbReference type="InterPro" id="IPR001034">
    <property type="entry name" value="DeoR_HTH"/>
</dbReference>
<keyword evidence="2" id="KW-0805">Transcription regulation</keyword>
<dbReference type="PROSITE" id="PS00894">
    <property type="entry name" value="HTH_DEOR_1"/>
    <property type="match status" value="1"/>
</dbReference>
<dbReference type="Proteomes" id="UP000001062">
    <property type="component" value="Chromosome"/>
</dbReference>
<dbReference type="EMBL" id="CP002583">
    <property type="protein sequence ID" value="ADZ92868.1"/>
    <property type="molecule type" value="Genomic_DNA"/>
</dbReference>
<keyword evidence="1" id="KW-0678">Repressor</keyword>
<evidence type="ECO:0000313" key="7">
    <source>
        <dbReference type="Proteomes" id="UP000001062"/>
    </source>
</evidence>
<proteinExistence type="predicted"/>
<dbReference type="AlphaFoldDB" id="F2JVY0"/>
<dbReference type="RefSeq" id="WP_013662770.1">
    <property type="nucleotide sequence ID" value="NC_015276.1"/>
</dbReference>
<dbReference type="STRING" id="717774.Marme_3656"/>
<dbReference type="SMART" id="SM00420">
    <property type="entry name" value="HTH_DEOR"/>
    <property type="match status" value="1"/>
</dbReference>
<dbReference type="InterPro" id="IPR018356">
    <property type="entry name" value="Tscrpt_reg_HTH_DeoR_CS"/>
</dbReference>
<name>F2JVY0_MARM1</name>
<dbReference type="Pfam" id="PF00455">
    <property type="entry name" value="DeoRC"/>
    <property type="match status" value="1"/>
</dbReference>